<evidence type="ECO:0000313" key="1">
    <source>
        <dbReference type="EMBL" id="RGP37696.1"/>
    </source>
</evidence>
<dbReference type="EMBL" id="QWEY01000003">
    <property type="protein sequence ID" value="RGP37696.1"/>
    <property type="molecule type" value="Genomic_DNA"/>
</dbReference>
<accession>A0A411Z3N2</accession>
<dbReference type="AlphaFoldDB" id="A0A411Z3N2"/>
<sequence length="138" mass="14656">MSDLMKQSAKLSARLNAIPNEVVQHLRPALIAAAENTAGVMRALVPVDDGDLRDSIEVTPPGAVTPAYAAGGGKRVAGENQALVTAGNPDVRHGHLQEFGTVDHAAQPFLRPAERLTRDQNRRRIGRAVGQVIRKAGV</sequence>
<protein>
    <submittedName>
        <fullName evidence="1">HK97 gp10 family phage protein</fullName>
    </submittedName>
</protein>
<dbReference type="RefSeq" id="WP_118150686.1">
    <property type="nucleotide sequence ID" value="NZ_QWEY01000003.1"/>
</dbReference>
<dbReference type="InterPro" id="IPR010064">
    <property type="entry name" value="HK97-gp10_tail"/>
</dbReference>
<dbReference type="Pfam" id="PF04883">
    <property type="entry name" value="HK97-gp10_like"/>
    <property type="match status" value="1"/>
</dbReference>
<gene>
    <name evidence="1" type="ORF">D1012_07200</name>
</gene>
<dbReference type="Proteomes" id="UP000284547">
    <property type="component" value="Unassembled WGS sequence"/>
</dbReference>
<name>A0A411Z3N2_9RHOB</name>
<keyword evidence="2" id="KW-1185">Reference proteome</keyword>
<proteinExistence type="predicted"/>
<reference evidence="1 2" key="1">
    <citation type="submission" date="2018-08" db="EMBL/GenBank/DDBJ databases">
        <title>Flavobacterium tibetense sp. nov., isolated from a wetland YonghuCo on Tibetan Plateau.</title>
        <authorList>
            <person name="Phurbu D."/>
            <person name="Lu H."/>
            <person name="Xing P."/>
        </authorList>
    </citation>
    <scope>NUCLEOTIDE SEQUENCE [LARGE SCALE GENOMIC DNA]</scope>
    <source>
        <strain evidence="1 2">DJC</strain>
    </source>
</reference>
<dbReference type="NCBIfam" id="TIGR01725">
    <property type="entry name" value="phge_HK97_gp10"/>
    <property type="match status" value="1"/>
</dbReference>
<dbReference type="OrthoDB" id="8480914at2"/>
<comment type="caution">
    <text evidence="1">The sequence shown here is derived from an EMBL/GenBank/DDBJ whole genome shotgun (WGS) entry which is preliminary data.</text>
</comment>
<organism evidence="1 2">
    <name type="scientific">Pseudotabrizicola alkalilacus</name>
    <dbReference type="NCBI Taxonomy" id="2305252"/>
    <lineage>
        <taxon>Bacteria</taxon>
        <taxon>Pseudomonadati</taxon>
        <taxon>Pseudomonadota</taxon>
        <taxon>Alphaproteobacteria</taxon>
        <taxon>Rhodobacterales</taxon>
        <taxon>Paracoccaceae</taxon>
        <taxon>Pseudotabrizicola</taxon>
    </lineage>
</organism>
<evidence type="ECO:0000313" key="2">
    <source>
        <dbReference type="Proteomes" id="UP000284547"/>
    </source>
</evidence>